<proteinExistence type="predicted"/>
<dbReference type="AlphaFoldDB" id="A0A9W4X281"/>
<dbReference type="EMBL" id="CAMKVN010002432">
    <property type="protein sequence ID" value="CAI2181086.1"/>
    <property type="molecule type" value="Genomic_DNA"/>
</dbReference>
<sequence>MGNINQVYCFYVRVLGQTVNWQENGRPNGHLSRSIIINQNFTGINGDINGTITAENLVAGNARKRNKLISISKDHINDSQEQTSTNDDESAIEDIEQMLILPIMRQQLENVQVTKWANQADSNETIEIKYDDLEELEQQITLSSLNEWEVGTVNVSRKFKAHQRQLVTSVRQKKTKLTWNNTFELLQSPIINNCNVLVLSLFYITSSEWRQVINSNPYKTTLPILTDSLL</sequence>
<comment type="caution">
    <text evidence="1">The sequence shown here is derived from an EMBL/GenBank/DDBJ whole genome shotgun (WGS) entry which is preliminary data.</text>
</comment>
<reference evidence="1" key="1">
    <citation type="submission" date="2022-08" db="EMBL/GenBank/DDBJ databases">
        <authorList>
            <person name="Kallberg Y."/>
            <person name="Tangrot J."/>
            <person name="Rosling A."/>
        </authorList>
    </citation>
    <scope>NUCLEOTIDE SEQUENCE</scope>
    <source>
        <strain evidence="1">Wild A</strain>
    </source>
</reference>
<dbReference type="OrthoDB" id="2439449at2759"/>
<dbReference type="Proteomes" id="UP001153678">
    <property type="component" value="Unassembled WGS sequence"/>
</dbReference>
<name>A0A9W4X281_9GLOM</name>
<gene>
    <name evidence="1" type="ORF">FWILDA_LOCUS9907</name>
</gene>
<evidence type="ECO:0000313" key="2">
    <source>
        <dbReference type="Proteomes" id="UP001153678"/>
    </source>
</evidence>
<keyword evidence="2" id="KW-1185">Reference proteome</keyword>
<organism evidence="1 2">
    <name type="scientific">Funneliformis geosporum</name>
    <dbReference type="NCBI Taxonomy" id="1117311"/>
    <lineage>
        <taxon>Eukaryota</taxon>
        <taxon>Fungi</taxon>
        <taxon>Fungi incertae sedis</taxon>
        <taxon>Mucoromycota</taxon>
        <taxon>Glomeromycotina</taxon>
        <taxon>Glomeromycetes</taxon>
        <taxon>Glomerales</taxon>
        <taxon>Glomeraceae</taxon>
        <taxon>Funneliformis</taxon>
    </lineage>
</organism>
<evidence type="ECO:0000313" key="1">
    <source>
        <dbReference type="EMBL" id="CAI2181086.1"/>
    </source>
</evidence>
<protein>
    <submittedName>
        <fullName evidence="1">8189_t:CDS:1</fullName>
    </submittedName>
</protein>
<accession>A0A9W4X281</accession>